<dbReference type="Proteomes" id="UP000818029">
    <property type="component" value="Chromosome A11"/>
</dbReference>
<dbReference type="GO" id="GO:0016301">
    <property type="term" value="F:kinase activity"/>
    <property type="evidence" value="ECO:0007669"/>
    <property type="project" value="UniProtKB-KW"/>
</dbReference>
<keyword evidence="2" id="KW-0677">Repeat</keyword>
<evidence type="ECO:0000256" key="2">
    <source>
        <dbReference type="ARBA" id="ARBA00022737"/>
    </source>
</evidence>
<evidence type="ECO:0000313" key="5">
    <source>
        <dbReference type="Proteomes" id="UP000818029"/>
    </source>
</evidence>
<dbReference type="STRING" id="3635.A0A1U8ILA3"/>
<dbReference type="Gene3D" id="3.80.10.10">
    <property type="entry name" value="Ribonuclease Inhibitor"/>
    <property type="match status" value="2"/>
</dbReference>
<dbReference type="Pfam" id="PF08263">
    <property type="entry name" value="LRRNT_2"/>
    <property type="match status" value="1"/>
</dbReference>
<dbReference type="RefSeq" id="XP_016678920.2">
    <property type="nucleotide sequence ID" value="XM_016823431.2"/>
</dbReference>
<dbReference type="PANTHER" id="PTHR48009">
    <property type="entry name" value="LEUCINE-RICH REPEAT (LRR) FAMILY PROTEIN"/>
    <property type="match status" value="1"/>
</dbReference>
<keyword evidence="3" id="KW-0732">Signal</keyword>
<keyword evidence="6" id="KW-0808">Transferase</keyword>
<dbReference type="Pfam" id="PF13855">
    <property type="entry name" value="LRR_8"/>
    <property type="match status" value="1"/>
</dbReference>
<feature type="signal peptide" evidence="3">
    <location>
        <begin position="1"/>
        <end position="30"/>
    </location>
</feature>
<protein>
    <submittedName>
        <fullName evidence="6">Probable inactive leucine-rich repeat receptor kinase XIAO</fullName>
    </submittedName>
</protein>
<evidence type="ECO:0000256" key="1">
    <source>
        <dbReference type="ARBA" id="ARBA00022614"/>
    </source>
</evidence>
<dbReference type="Pfam" id="PF00560">
    <property type="entry name" value="LRR_1"/>
    <property type="match status" value="2"/>
</dbReference>
<dbReference type="KEGG" id="ghi:107897849"/>
<accession>A0A1U8ILA3</accession>
<dbReference type="SUPFAM" id="SSF52058">
    <property type="entry name" value="L domain-like"/>
    <property type="match status" value="1"/>
</dbReference>
<evidence type="ECO:0000259" key="4">
    <source>
        <dbReference type="Pfam" id="PF08263"/>
    </source>
</evidence>
<keyword evidence="6" id="KW-0675">Receptor</keyword>
<dbReference type="PaxDb" id="3635-A0A1U8ILA3"/>
<organism evidence="5 6">
    <name type="scientific">Gossypium hirsutum</name>
    <name type="common">Upland cotton</name>
    <name type="synonym">Gossypium mexicanum</name>
    <dbReference type="NCBI Taxonomy" id="3635"/>
    <lineage>
        <taxon>Eukaryota</taxon>
        <taxon>Viridiplantae</taxon>
        <taxon>Streptophyta</taxon>
        <taxon>Embryophyta</taxon>
        <taxon>Tracheophyta</taxon>
        <taxon>Spermatophyta</taxon>
        <taxon>Magnoliopsida</taxon>
        <taxon>eudicotyledons</taxon>
        <taxon>Gunneridae</taxon>
        <taxon>Pentapetalae</taxon>
        <taxon>rosids</taxon>
        <taxon>malvids</taxon>
        <taxon>Malvales</taxon>
        <taxon>Malvaceae</taxon>
        <taxon>Malvoideae</taxon>
        <taxon>Gossypium</taxon>
    </lineage>
</organism>
<dbReference type="InterPro" id="IPR032675">
    <property type="entry name" value="LRR_dom_sf"/>
</dbReference>
<dbReference type="InterPro" id="IPR053213">
    <property type="entry name" value="RLP29"/>
</dbReference>
<dbReference type="PANTHER" id="PTHR48009:SF1">
    <property type="entry name" value="LEUCINE-RICH REPEAT (LRR) FAMILY PROTEIN"/>
    <property type="match status" value="1"/>
</dbReference>
<evidence type="ECO:0000256" key="3">
    <source>
        <dbReference type="SAM" id="SignalP"/>
    </source>
</evidence>
<keyword evidence="1" id="KW-0433">Leucine-rich repeat</keyword>
<dbReference type="InterPro" id="IPR001611">
    <property type="entry name" value="Leu-rich_rpt"/>
</dbReference>
<evidence type="ECO:0000313" key="6">
    <source>
        <dbReference type="RefSeq" id="XP_016678920.2"/>
    </source>
</evidence>
<reference evidence="6" key="2">
    <citation type="submission" date="2025-08" db="UniProtKB">
        <authorList>
            <consortium name="RefSeq"/>
        </authorList>
    </citation>
    <scope>IDENTIFICATION</scope>
</reference>
<name>A0A1U8ILA3_GOSHI</name>
<reference evidence="5" key="1">
    <citation type="journal article" date="2020" name="Nat. Genet.">
        <title>Genomic diversifications of five Gossypium allopolyploid species and their impact on cotton improvement.</title>
        <authorList>
            <person name="Chen Z.J."/>
            <person name="Sreedasyam A."/>
            <person name="Ando A."/>
            <person name="Song Q."/>
            <person name="De Santiago L.M."/>
            <person name="Hulse-Kemp A.M."/>
            <person name="Ding M."/>
            <person name="Ye W."/>
            <person name="Kirkbride R.C."/>
            <person name="Jenkins J."/>
            <person name="Plott C."/>
            <person name="Lovell J."/>
            <person name="Lin Y.M."/>
            <person name="Vaughn R."/>
            <person name="Liu B."/>
            <person name="Simpson S."/>
            <person name="Scheffler B.E."/>
            <person name="Wen L."/>
            <person name="Saski C.A."/>
            <person name="Grover C.E."/>
            <person name="Hu G."/>
            <person name="Conover J.L."/>
            <person name="Carlson J.W."/>
            <person name="Shu S."/>
            <person name="Boston L.B."/>
            <person name="Williams M."/>
            <person name="Peterson D.G."/>
            <person name="McGee K."/>
            <person name="Jones D.C."/>
            <person name="Wendel J.F."/>
            <person name="Stelly D.M."/>
            <person name="Grimwood J."/>
            <person name="Schmutz J."/>
        </authorList>
    </citation>
    <scope>NUCLEOTIDE SEQUENCE [LARGE SCALE GENOMIC DNA]</scope>
    <source>
        <strain evidence="5">cv. TM-1</strain>
    </source>
</reference>
<dbReference type="GO" id="GO:0016020">
    <property type="term" value="C:membrane"/>
    <property type="evidence" value="ECO:0007669"/>
    <property type="project" value="UniProtKB-SubCell"/>
</dbReference>
<proteinExistence type="predicted"/>
<dbReference type="InterPro" id="IPR013210">
    <property type="entry name" value="LRR_N_plant-typ"/>
</dbReference>
<keyword evidence="6" id="KW-0418">Kinase</keyword>
<keyword evidence="5" id="KW-1185">Reference proteome</keyword>
<dbReference type="AlphaFoldDB" id="A0A1U8ILA3"/>
<dbReference type="GeneID" id="107897849"/>
<dbReference type="SMR" id="A0A1U8ILA3"/>
<feature type="chain" id="PRO_5045707710" evidence="3">
    <location>
        <begin position="31"/>
        <end position="424"/>
    </location>
</feature>
<feature type="domain" description="Leucine-rich repeat-containing N-terminal plant-type" evidence="4">
    <location>
        <begin position="41"/>
        <end position="80"/>
    </location>
</feature>
<sequence length="424" mass="46014">MFDSAMAYQYQPCFFLLLFLLFSVNASVLAFQKRSKISAVDLAALSAIKDCLTDIPGSRFFSTWDFTAPDPCSSFTGVTCGFNDRVTILSLGTGLSDSPGLAGSLSPALSNLTQLTQLILFPGLVTGPIPPQLGQLTSFRVISLTNNRLTGPIPPSFSTLPFLHTLDLSSNRLTGSIPQGLMKLPSLKVMVLSWNELTGELPRTVSAQLLHLDLKKNKISGPLPRLPSTVRYLSVSENWMWGPLKALESLSKLVYLDVSMNQFSGPIPASLFLNPSLTSLFLQRNNLSGGLPSSIKMDPTFQSYGGQGSIVDLSHNFITGDITPFLAGVETLFLNNNHFTGSVPEEYVKSVYDGTTKTLYLQHNYLSRFPLPQGSTLPDTVSLCLSYNCMVPPVEISACPASAGSHPSRPQLQCSVFTHRGFTN</sequence>
<gene>
    <name evidence="6" type="primary">LOC107897849</name>
</gene>